<feature type="active site" evidence="5">
    <location>
        <position position="296"/>
    </location>
</feature>
<evidence type="ECO:0000256" key="4">
    <source>
        <dbReference type="ARBA" id="ARBA00022801"/>
    </source>
</evidence>
<feature type="region of interest" description="Disordered" evidence="7">
    <location>
        <begin position="426"/>
        <end position="451"/>
    </location>
</feature>
<dbReference type="PROSITE" id="PS00141">
    <property type="entry name" value="ASP_PROTEASE"/>
    <property type="match status" value="1"/>
</dbReference>
<keyword evidence="2 6" id="KW-0645">Protease</keyword>
<sequence>MISLPLVLLALLPFALAVPQPNAGVIHVPIVRRSQTDRVANLPKIVDALRKKYGYQQTVKSTNLEKRGNSAAVPITDEQNDSSYSGVVSIGTPAQNFNLVLDTGSSDLWVATTLCATCGSDIPTFDTSKSSTFKAATGTSAAVQITYGSGEVQGTASTDTVAFGGFTITGQELLAVADTSSGLISSGLSGIMGLGFQAISALDTTPFWQALYSAGQLSEPLFSFYLERYVDQANLINAAPGGILTLGGTNSSLYQGSIEYIDLTGSQSYWLLTVSSVTVQGKTVSVGASSGLAAIDTGTTLIGAPTAIAASIWSQVPGSVELTGEYQGLYAFPCDTSVTVSISFGGTSWQISPLDMNLGTVNVLTTVTATSQMCAGGIFDIGTIAGSGTDVPSWIVGDTFLKNVYSVFRANPASVGFAQLASGLSSSTGTSSPNPIQVSFSGSATPTSTGSSSGSGGLLGAASANKNIAVSLTLLATVAACFTILL</sequence>
<dbReference type="STRING" id="1314800.A0A1B7MKE9"/>
<feature type="domain" description="Peptidase A1" evidence="9">
    <location>
        <begin position="84"/>
        <end position="418"/>
    </location>
</feature>
<evidence type="ECO:0000256" key="2">
    <source>
        <dbReference type="ARBA" id="ARBA00022670"/>
    </source>
</evidence>
<dbReference type="InterPro" id="IPR034164">
    <property type="entry name" value="Pepsin-like_dom"/>
</dbReference>
<keyword evidence="11" id="KW-1185">Reference proteome</keyword>
<dbReference type="PANTHER" id="PTHR47966">
    <property type="entry name" value="BETA-SITE APP-CLEAVING ENZYME, ISOFORM A-RELATED"/>
    <property type="match status" value="1"/>
</dbReference>
<dbReference type="GO" id="GO:0006508">
    <property type="term" value="P:proteolysis"/>
    <property type="evidence" value="ECO:0007669"/>
    <property type="project" value="UniProtKB-KW"/>
</dbReference>
<feature type="chain" id="PRO_5008597375" evidence="8">
    <location>
        <begin position="18"/>
        <end position="486"/>
    </location>
</feature>
<dbReference type="InterPro" id="IPR001969">
    <property type="entry name" value="Aspartic_peptidase_AS"/>
</dbReference>
<proteinExistence type="inferred from homology"/>
<dbReference type="PANTHER" id="PTHR47966:SF57">
    <property type="entry name" value="PEPTIDASE A1 DOMAIN-CONTAINING PROTEIN"/>
    <property type="match status" value="1"/>
</dbReference>
<dbReference type="SUPFAM" id="SSF50630">
    <property type="entry name" value="Acid proteases"/>
    <property type="match status" value="1"/>
</dbReference>
<evidence type="ECO:0000256" key="1">
    <source>
        <dbReference type="ARBA" id="ARBA00007447"/>
    </source>
</evidence>
<name>A0A1B7MKE9_9AGAM</name>
<evidence type="ECO:0000313" key="11">
    <source>
        <dbReference type="Proteomes" id="UP000092154"/>
    </source>
</evidence>
<reference evidence="10 11" key="1">
    <citation type="submission" date="2016-06" db="EMBL/GenBank/DDBJ databases">
        <title>Comparative genomics of the ectomycorrhizal sister species Rhizopogon vinicolor and Rhizopogon vesiculosus (Basidiomycota: Boletales) reveals a divergence of the mating type B locus.</title>
        <authorList>
            <consortium name="DOE Joint Genome Institute"/>
            <person name="Mujic A.B."/>
            <person name="Kuo A."/>
            <person name="Tritt A."/>
            <person name="Lipzen A."/>
            <person name="Chen C."/>
            <person name="Johnson J."/>
            <person name="Sharma A."/>
            <person name="Barry K."/>
            <person name="Grigoriev I.V."/>
            <person name="Spatafora J.W."/>
        </authorList>
    </citation>
    <scope>NUCLEOTIDE SEQUENCE [LARGE SCALE GENOMIC DNA]</scope>
    <source>
        <strain evidence="10 11">AM-OR11-026</strain>
    </source>
</reference>
<dbReference type="Gene3D" id="2.40.70.10">
    <property type="entry name" value="Acid Proteases"/>
    <property type="match status" value="2"/>
</dbReference>
<keyword evidence="8" id="KW-0732">Signal</keyword>
<dbReference type="FunFam" id="2.40.70.10:FF:000115">
    <property type="entry name" value="Lysosomal aspartic protease"/>
    <property type="match status" value="1"/>
</dbReference>
<evidence type="ECO:0000256" key="3">
    <source>
        <dbReference type="ARBA" id="ARBA00022750"/>
    </source>
</evidence>
<protein>
    <submittedName>
        <fullName evidence="10">Acid protease</fullName>
    </submittedName>
</protein>
<feature type="signal peptide" evidence="8">
    <location>
        <begin position="1"/>
        <end position="17"/>
    </location>
</feature>
<dbReference type="GO" id="GO:0004190">
    <property type="term" value="F:aspartic-type endopeptidase activity"/>
    <property type="evidence" value="ECO:0007669"/>
    <property type="project" value="UniProtKB-KW"/>
</dbReference>
<gene>
    <name evidence="10" type="ORF">K503DRAFT_869771</name>
</gene>
<dbReference type="Proteomes" id="UP000092154">
    <property type="component" value="Unassembled WGS sequence"/>
</dbReference>
<dbReference type="InParanoid" id="A0A1B7MKE9"/>
<dbReference type="InterPro" id="IPR033121">
    <property type="entry name" value="PEPTIDASE_A1"/>
</dbReference>
<evidence type="ECO:0000256" key="8">
    <source>
        <dbReference type="SAM" id="SignalP"/>
    </source>
</evidence>
<evidence type="ECO:0000256" key="5">
    <source>
        <dbReference type="PIRSR" id="PIRSR601461-1"/>
    </source>
</evidence>
<dbReference type="AlphaFoldDB" id="A0A1B7MKE9"/>
<dbReference type="PRINTS" id="PR00792">
    <property type="entry name" value="PEPSIN"/>
</dbReference>
<dbReference type="InterPro" id="IPR001461">
    <property type="entry name" value="Aspartic_peptidase_A1"/>
</dbReference>
<evidence type="ECO:0000313" key="10">
    <source>
        <dbReference type="EMBL" id="OAX33085.1"/>
    </source>
</evidence>
<evidence type="ECO:0000259" key="9">
    <source>
        <dbReference type="PROSITE" id="PS51767"/>
    </source>
</evidence>
<evidence type="ECO:0000256" key="7">
    <source>
        <dbReference type="SAM" id="MobiDB-lite"/>
    </source>
</evidence>
<organism evidence="10 11">
    <name type="scientific">Rhizopogon vinicolor AM-OR11-026</name>
    <dbReference type="NCBI Taxonomy" id="1314800"/>
    <lineage>
        <taxon>Eukaryota</taxon>
        <taxon>Fungi</taxon>
        <taxon>Dikarya</taxon>
        <taxon>Basidiomycota</taxon>
        <taxon>Agaricomycotina</taxon>
        <taxon>Agaricomycetes</taxon>
        <taxon>Agaricomycetidae</taxon>
        <taxon>Boletales</taxon>
        <taxon>Suillineae</taxon>
        <taxon>Rhizopogonaceae</taxon>
        <taxon>Rhizopogon</taxon>
    </lineage>
</organism>
<dbReference type="Pfam" id="PF00026">
    <property type="entry name" value="Asp"/>
    <property type="match status" value="1"/>
</dbReference>
<dbReference type="PROSITE" id="PS51767">
    <property type="entry name" value="PEPTIDASE_A1"/>
    <property type="match status" value="1"/>
</dbReference>
<evidence type="ECO:0000256" key="6">
    <source>
        <dbReference type="RuleBase" id="RU000454"/>
    </source>
</evidence>
<accession>A0A1B7MKE9</accession>
<dbReference type="CDD" id="cd05471">
    <property type="entry name" value="pepsin_like"/>
    <property type="match status" value="1"/>
</dbReference>
<dbReference type="InterPro" id="IPR021109">
    <property type="entry name" value="Peptidase_aspartic_dom_sf"/>
</dbReference>
<keyword evidence="4 6" id="KW-0378">Hydrolase</keyword>
<comment type="similarity">
    <text evidence="1 6">Belongs to the peptidase A1 family.</text>
</comment>
<dbReference type="OrthoDB" id="771136at2759"/>
<feature type="compositionally biased region" description="Low complexity" evidence="7">
    <location>
        <begin position="441"/>
        <end position="451"/>
    </location>
</feature>
<keyword evidence="3 6" id="KW-0064">Aspartyl protease</keyword>
<dbReference type="EMBL" id="KV448841">
    <property type="protein sequence ID" value="OAX33085.1"/>
    <property type="molecule type" value="Genomic_DNA"/>
</dbReference>
<feature type="active site" evidence="5">
    <location>
        <position position="102"/>
    </location>
</feature>